<dbReference type="GO" id="GO:0016471">
    <property type="term" value="C:vacuolar proton-transporting V-type ATPase complex"/>
    <property type="evidence" value="ECO:0007669"/>
    <property type="project" value="TreeGrafter"/>
</dbReference>
<comment type="subcellular location">
    <subcellularLocation>
        <location evidence="1">Membrane</location>
        <topology evidence="1">Multi-pass membrane protein</topology>
    </subcellularLocation>
</comment>
<feature type="transmembrane region" description="Helical" evidence="8">
    <location>
        <begin position="503"/>
        <end position="522"/>
    </location>
</feature>
<keyword evidence="7 8" id="KW-0472">Membrane</keyword>
<feature type="transmembrane region" description="Helical" evidence="8">
    <location>
        <begin position="477"/>
        <end position="496"/>
    </location>
</feature>
<feature type="transmembrane region" description="Helical" evidence="8">
    <location>
        <begin position="528"/>
        <end position="550"/>
    </location>
</feature>
<dbReference type="eggNOG" id="COG1269">
    <property type="taxonomic scope" value="Bacteria"/>
</dbReference>
<dbReference type="GO" id="GO:0046961">
    <property type="term" value="F:proton-transporting ATPase activity, rotational mechanism"/>
    <property type="evidence" value="ECO:0007669"/>
    <property type="project" value="InterPro"/>
</dbReference>
<comment type="similarity">
    <text evidence="2">Belongs to the V-ATPase 116 kDa subunit family.</text>
</comment>
<keyword evidence="5 8" id="KW-1133">Transmembrane helix</keyword>
<keyword evidence="6" id="KW-0406">Ion transport</keyword>
<evidence type="ECO:0000256" key="3">
    <source>
        <dbReference type="ARBA" id="ARBA00022448"/>
    </source>
</evidence>
<evidence type="ECO:0000256" key="6">
    <source>
        <dbReference type="ARBA" id="ARBA00023065"/>
    </source>
</evidence>
<dbReference type="AlphaFoldDB" id="A0A099WQY4"/>
<evidence type="ECO:0000256" key="7">
    <source>
        <dbReference type="ARBA" id="ARBA00023136"/>
    </source>
</evidence>
<dbReference type="STRING" id="36874.HQ34_10040"/>
<feature type="transmembrane region" description="Helical" evidence="8">
    <location>
        <begin position="413"/>
        <end position="435"/>
    </location>
</feature>
<dbReference type="GO" id="GO:0051117">
    <property type="term" value="F:ATPase binding"/>
    <property type="evidence" value="ECO:0007669"/>
    <property type="project" value="TreeGrafter"/>
</dbReference>
<organism evidence="9 10">
    <name type="scientific">Porphyromonas cangingivalis</name>
    <dbReference type="NCBI Taxonomy" id="36874"/>
    <lineage>
        <taxon>Bacteria</taxon>
        <taxon>Pseudomonadati</taxon>
        <taxon>Bacteroidota</taxon>
        <taxon>Bacteroidia</taxon>
        <taxon>Bacteroidales</taxon>
        <taxon>Porphyromonadaceae</taxon>
        <taxon>Porphyromonas</taxon>
    </lineage>
</organism>
<protein>
    <submittedName>
        <fullName evidence="9">Uncharacterized protein</fullName>
    </submittedName>
</protein>
<gene>
    <name evidence="9" type="ORF">HQ35_00200</name>
</gene>
<keyword evidence="3" id="KW-0813">Transport</keyword>
<dbReference type="PANTHER" id="PTHR11629:SF63">
    <property type="entry name" value="V-TYPE PROTON ATPASE SUBUNIT A"/>
    <property type="match status" value="1"/>
</dbReference>
<feature type="transmembrane region" description="Helical" evidence="8">
    <location>
        <begin position="447"/>
        <end position="465"/>
    </location>
</feature>
<name>A0A099WQY4_PORCN</name>
<keyword evidence="4 8" id="KW-0812">Transmembrane</keyword>
<feature type="transmembrane region" description="Helical" evidence="8">
    <location>
        <begin position="370"/>
        <end position="393"/>
    </location>
</feature>
<sequence length="621" mass="69738">MIIKMNKYSFLIFHKEYSDFLVRLRDLGVVHIRQNNDTKQVEEIKALLAEQKQIRATIDRMNTMWSSAGITADDLKPVSEYLHVSHDSFSTAQKYIETIATIDTEIETNQKKVNELNQLKGELKIWGDFDPQLLKRLADAGQEIRFWSVPLPQYKPEWEELYGAIIISDARRIASFVTVTPTGMSPKISAEKVDLPMRSLSDIEREISEITEETARLRESLVYLSHDKSVMERHLSELEDVYNMSNALLQGEAMFDDALIVLEGYIPAEQSEDLEKALDTEGYAYTQLEIKETDDVPVKLKNNFFVKVFEPIVKLFSLPNYHEIDPTPFVAPFFMLFFAMCFGDAGYGLFLLILCSIFKVKAKDNLKPVLSLFQWLGGAAAVIGFFSGSFFGIELAKVEALAAVRQFFISSDNMMIIAIAVGLVQIIVAKFVGAYKVKVQKGTRHALSPFAWVIFIIVMLAIVLFGLPQVDLQLPTYVNYILYGIAGCCAVIMLFFNSPGKSIFFNIGSSLWTAYNTASGLLGDSLSYIRLFAIGLTGAILGNVFNTLAISMTDGIPMYVRWLPMLIILLIGHTINFGLAMIGSLVHPVRLIFVEYFNNSDFEGGGQAYAPLKKNSLTQDQ</sequence>
<comment type="caution">
    <text evidence="9">The sequence shown here is derived from an EMBL/GenBank/DDBJ whole genome shotgun (WGS) entry which is preliminary data.</text>
</comment>
<proteinExistence type="inferred from homology"/>
<accession>A0A099WQY4</accession>
<evidence type="ECO:0000313" key="9">
    <source>
        <dbReference type="EMBL" id="KGN83230.1"/>
    </source>
</evidence>
<dbReference type="GO" id="GO:0033179">
    <property type="term" value="C:proton-transporting V-type ATPase, V0 domain"/>
    <property type="evidence" value="ECO:0007669"/>
    <property type="project" value="InterPro"/>
</dbReference>
<evidence type="ECO:0000313" key="10">
    <source>
        <dbReference type="Proteomes" id="UP000030125"/>
    </source>
</evidence>
<evidence type="ECO:0000256" key="1">
    <source>
        <dbReference type="ARBA" id="ARBA00004141"/>
    </source>
</evidence>
<dbReference type="PANTHER" id="PTHR11629">
    <property type="entry name" value="VACUOLAR PROTON ATPASES"/>
    <property type="match status" value="1"/>
</dbReference>
<feature type="transmembrane region" description="Helical" evidence="8">
    <location>
        <begin position="333"/>
        <end position="358"/>
    </location>
</feature>
<reference evidence="9 10" key="1">
    <citation type="submission" date="2014-08" db="EMBL/GenBank/DDBJ databases">
        <title>Porphyromonas cangingivalis strain:COT-109_OH1386 Genome sequencing.</title>
        <authorList>
            <person name="Wallis C."/>
            <person name="Deusch O."/>
            <person name="O'Flynn C."/>
            <person name="Davis I."/>
            <person name="Jospin G."/>
            <person name="Darling A.E."/>
            <person name="Coil D.A."/>
            <person name="Alexiev A."/>
            <person name="Horsfall A."/>
            <person name="Kirkwood N."/>
            <person name="Harris S."/>
            <person name="Eisen J.A."/>
        </authorList>
    </citation>
    <scope>NUCLEOTIDE SEQUENCE [LARGE SCALE GENOMIC DNA]</scope>
    <source>
        <strain evidence="10">COT-109 OH1386</strain>
    </source>
</reference>
<evidence type="ECO:0000256" key="8">
    <source>
        <dbReference type="SAM" id="Phobius"/>
    </source>
</evidence>
<evidence type="ECO:0000256" key="4">
    <source>
        <dbReference type="ARBA" id="ARBA00022692"/>
    </source>
</evidence>
<dbReference type="GO" id="GO:0007035">
    <property type="term" value="P:vacuolar acidification"/>
    <property type="evidence" value="ECO:0007669"/>
    <property type="project" value="TreeGrafter"/>
</dbReference>
<feature type="transmembrane region" description="Helical" evidence="8">
    <location>
        <begin position="562"/>
        <end position="586"/>
    </location>
</feature>
<dbReference type="Proteomes" id="UP000030125">
    <property type="component" value="Unassembled WGS sequence"/>
</dbReference>
<evidence type="ECO:0000256" key="5">
    <source>
        <dbReference type="ARBA" id="ARBA00022989"/>
    </source>
</evidence>
<dbReference type="EMBL" id="JQJD01000001">
    <property type="protein sequence ID" value="KGN83230.1"/>
    <property type="molecule type" value="Genomic_DNA"/>
</dbReference>
<keyword evidence="10" id="KW-1185">Reference proteome</keyword>
<dbReference type="Pfam" id="PF01496">
    <property type="entry name" value="V_ATPase_I"/>
    <property type="match status" value="1"/>
</dbReference>
<evidence type="ECO:0000256" key="2">
    <source>
        <dbReference type="ARBA" id="ARBA00009904"/>
    </source>
</evidence>
<dbReference type="InterPro" id="IPR002490">
    <property type="entry name" value="V-ATPase_116kDa_su"/>
</dbReference>